<feature type="compositionally biased region" description="Basic and acidic residues" evidence="1">
    <location>
        <begin position="654"/>
        <end position="666"/>
    </location>
</feature>
<feature type="compositionally biased region" description="Basic and acidic residues" evidence="1">
    <location>
        <begin position="1143"/>
        <end position="1160"/>
    </location>
</feature>
<evidence type="ECO:0000313" key="4">
    <source>
        <dbReference type="Proteomes" id="UP000253664"/>
    </source>
</evidence>
<dbReference type="STRING" id="1330021.A0A367LD52"/>
<feature type="compositionally biased region" description="Acidic residues" evidence="1">
    <location>
        <begin position="479"/>
        <end position="503"/>
    </location>
</feature>
<dbReference type="EMBL" id="LKCN02000007">
    <property type="protein sequence ID" value="RCI12162.1"/>
    <property type="molecule type" value="Genomic_DNA"/>
</dbReference>
<feature type="non-terminal residue" evidence="3">
    <location>
        <position position="1"/>
    </location>
</feature>
<feature type="region of interest" description="Disordered" evidence="1">
    <location>
        <begin position="394"/>
        <end position="413"/>
    </location>
</feature>
<organism evidence="3 4">
    <name type="scientific">Ophiocordyceps polyrhachis-furcata BCC 54312</name>
    <dbReference type="NCBI Taxonomy" id="1330021"/>
    <lineage>
        <taxon>Eukaryota</taxon>
        <taxon>Fungi</taxon>
        <taxon>Dikarya</taxon>
        <taxon>Ascomycota</taxon>
        <taxon>Pezizomycotina</taxon>
        <taxon>Sordariomycetes</taxon>
        <taxon>Hypocreomycetidae</taxon>
        <taxon>Hypocreales</taxon>
        <taxon>Ophiocordycipitaceae</taxon>
        <taxon>Ophiocordyceps</taxon>
    </lineage>
</organism>
<comment type="caution">
    <text evidence="3">The sequence shown here is derived from an EMBL/GenBank/DDBJ whole genome shotgun (WGS) entry which is preliminary data.</text>
</comment>
<evidence type="ECO:0000256" key="1">
    <source>
        <dbReference type="SAM" id="MobiDB-lite"/>
    </source>
</evidence>
<dbReference type="Proteomes" id="UP000253664">
    <property type="component" value="Unassembled WGS sequence"/>
</dbReference>
<feature type="region of interest" description="Disordered" evidence="1">
    <location>
        <begin position="1020"/>
        <end position="1318"/>
    </location>
</feature>
<accession>A0A367LD52</accession>
<feature type="compositionally biased region" description="Basic residues" evidence="1">
    <location>
        <begin position="1269"/>
        <end position="1289"/>
    </location>
</feature>
<feature type="compositionally biased region" description="Basic and acidic residues" evidence="1">
    <location>
        <begin position="432"/>
        <end position="451"/>
    </location>
</feature>
<feature type="transmembrane region" description="Helical" evidence="2">
    <location>
        <begin position="119"/>
        <end position="142"/>
    </location>
</feature>
<protein>
    <submittedName>
        <fullName evidence="3">Uncharacterized protein</fullName>
    </submittedName>
</protein>
<proteinExistence type="predicted"/>
<feature type="transmembrane region" description="Helical" evidence="2">
    <location>
        <begin position="86"/>
        <end position="107"/>
    </location>
</feature>
<feature type="transmembrane region" description="Helical" evidence="2">
    <location>
        <begin position="148"/>
        <end position="171"/>
    </location>
</feature>
<reference evidence="3 4" key="1">
    <citation type="journal article" date="2015" name="BMC Genomics">
        <title>Insights from the genome of Ophiocordyceps polyrhachis-furcata to pathogenicity and host specificity in insect fungi.</title>
        <authorList>
            <person name="Wichadakul D."/>
            <person name="Kobmoo N."/>
            <person name="Ingsriswang S."/>
            <person name="Tangphatsornruang S."/>
            <person name="Chantasingh D."/>
            <person name="Luangsa-ard J.J."/>
            <person name="Eurwilaichitr L."/>
        </authorList>
    </citation>
    <scope>NUCLEOTIDE SEQUENCE [LARGE SCALE GENOMIC DNA]</scope>
    <source>
        <strain evidence="3 4">BCC 54312</strain>
    </source>
</reference>
<feature type="compositionally biased region" description="Low complexity" evidence="1">
    <location>
        <begin position="943"/>
        <end position="952"/>
    </location>
</feature>
<evidence type="ECO:0000256" key="2">
    <source>
        <dbReference type="SAM" id="Phobius"/>
    </source>
</evidence>
<feature type="region of interest" description="Disordered" evidence="1">
    <location>
        <begin position="432"/>
        <end position="605"/>
    </location>
</feature>
<name>A0A367LD52_9HYPO</name>
<feature type="region of interest" description="Disordered" evidence="1">
    <location>
        <begin position="647"/>
        <end position="692"/>
    </location>
</feature>
<feature type="transmembrane region" description="Helical" evidence="2">
    <location>
        <begin position="50"/>
        <end position="74"/>
    </location>
</feature>
<feature type="compositionally biased region" description="Pro residues" evidence="1">
    <location>
        <begin position="1036"/>
        <end position="1051"/>
    </location>
</feature>
<feature type="transmembrane region" description="Helical" evidence="2">
    <location>
        <begin position="178"/>
        <end position="199"/>
    </location>
</feature>
<dbReference type="OrthoDB" id="4928272at2759"/>
<feature type="region of interest" description="Disordered" evidence="1">
    <location>
        <begin position="938"/>
        <end position="972"/>
    </location>
</feature>
<feature type="region of interest" description="Disordered" evidence="1">
    <location>
        <begin position="1339"/>
        <end position="1371"/>
    </location>
</feature>
<keyword evidence="2" id="KW-0812">Transmembrane</keyword>
<gene>
    <name evidence="3" type="ORF">L249_0244</name>
</gene>
<feature type="compositionally biased region" description="Low complexity" evidence="1">
    <location>
        <begin position="962"/>
        <end position="972"/>
    </location>
</feature>
<keyword evidence="2" id="KW-0472">Membrane</keyword>
<sequence>QPASFLTAHPRISFFSLVGPSSHRGGWVPPRQLQHPHHLLDSHREAGEKLTFLSGLLAGSPGDISAVVLIVTSFRPASSQLAFSSVSSALLIQALFIDIVLLLLLHLRHGVLARLTMTTFWNVDGLFWLLASLLSELLSSLLSSPSQLAAFFFVNPVGGSLIMGITAMIALFASTRFLLAYLFFSFRAFSLGFVGVEIWTTTGHPVFPTMFLLSLLLLQVDPRDPAPETWIDAAYMLATEIAPALPMVLIPLVATETPPMVERALSPILRSFASLVIRSVRRMFISVPAHAIRSFVNPLFVCVRCVSDQMFPMLDARMPKDKKTGDFIIAEFPDEQLPPSVTTGLRSQLQTNLPGRLQQLIRERDDSRLSPQDQRRLFQLERLVEDHTAEYERILGSAPSRTEPPRRVSPTFDQGSLIWPRALYRLPRRFDNDEGADTEQHSQCRQKDARTSRLAAIRDAAGAVPTVKVSEEPTSSTESESDGEEYQVEANDPESSQEQEGEALEMVAANDPQSSSEQQGEAEVVANDPSDIGGEAVANDPSDFGGEAETTHVQPEYYGDWVSVSSDEASDSSREHGAVEAAAPEPESPRGLEGEGVVDIADHEAQGGSLVGSLIPAATPQTLGAADCVDVPDNTPPAIEGDDLAIGEVARVSRRSERSPDRDGRNAKRQRQLPIVSSPEMTGEYSSAATPQQREVVPAAELLMEWEATGATSAAEEPHIEDPASLFQPPMDFREPMEVEEREDDEMEYSWTQEWEEMDLGGHVGQEEDGALADLTAKLQRLTLWDGEESDVAMVGVPEAVLEVVQDGHHETAPQSSEMTLDELLHAIDVEMADSFAAQQDAQLSLVNSLDDNGWDQGEFDEGQFAALLDEGLQWDTSAPNLVGSAAGPVAPQAWDSLPLDFLGKSPPLSVPEVMVVADSSTTVVPEGPEYDNAALGMGESCVAGPDGQQQPDPVPAPDNQPPMAEEVPEPAAAVQETVVADDSDDEITRALVEALTNLPDTPLLAPTAGAVQFEDSTAPQISTQPEADQPVSSYPSPPQPASPAFQPSPPRDAVSPLPIGLDGEPIVGELFTGPPPGMSDAEVAETGAGDEVVEEEKREPVINTPAEIAQRPKLLPRSRRRGRLEQQEPLAVSPALPDTAAVEDKKKSPDSKGKGKEPAAADTVDSQPGPGDCPIPIDPQLWATYAPTGEEATSSHHQQQYPAPIDMGGGLLIPGGNTKFGPAPEPASIGESSSAVPATPVTLPASQVTGSPAAGGAQSKGDADKTPRRAKALPAKKKPSLFLPKKKTAPSTPYGTRAPGSAEKERQFRSSQTLDGMDRMALDETGEASRPHARELAIAPISFVKQTRPPSEEESEEELRRSIGFFPPPS</sequence>
<evidence type="ECO:0000313" key="3">
    <source>
        <dbReference type="EMBL" id="RCI12162.1"/>
    </source>
</evidence>
<keyword evidence="4" id="KW-1185">Reference proteome</keyword>
<keyword evidence="2" id="KW-1133">Transmembrane helix</keyword>
<feature type="compositionally biased region" description="Polar residues" evidence="1">
    <location>
        <begin position="1192"/>
        <end position="1202"/>
    </location>
</feature>